<dbReference type="PANTHER" id="PTHR24305:SF230">
    <property type="entry name" value="P450, PUTATIVE (EUROFUNG)-RELATED"/>
    <property type="match status" value="1"/>
</dbReference>
<evidence type="ECO:0000256" key="4">
    <source>
        <dbReference type="ARBA" id="ARBA00022723"/>
    </source>
</evidence>
<dbReference type="PRINTS" id="PR00463">
    <property type="entry name" value="EP450I"/>
</dbReference>
<dbReference type="OrthoDB" id="1470350at2759"/>
<evidence type="ECO:0000256" key="9">
    <source>
        <dbReference type="RuleBase" id="RU000461"/>
    </source>
</evidence>
<evidence type="ECO:0000256" key="10">
    <source>
        <dbReference type="SAM" id="Phobius"/>
    </source>
</evidence>
<evidence type="ECO:0000256" key="1">
    <source>
        <dbReference type="ARBA" id="ARBA00001971"/>
    </source>
</evidence>
<protein>
    <submittedName>
        <fullName evidence="11">Trichothecene C-15 hydroxylase</fullName>
    </submittedName>
</protein>
<dbReference type="GO" id="GO:0005506">
    <property type="term" value="F:iron ion binding"/>
    <property type="evidence" value="ECO:0007669"/>
    <property type="project" value="InterPro"/>
</dbReference>
<keyword evidence="4 8" id="KW-0479">Metal-binding</keyword>
<dbReference type="GeneID" id="63839322"/>
<dbReference type="FunFam" id="1.10.630.10:FF:000047">
    <property type="entry name" value="Cytochrome P450 monooxygenase"/>
    <property type="match status" value="1"/>
</dbReference>
<dbReference type="PRINTS" id="PR00385">
    <property type="entry name" value="P450"/>
</dbReference>
<accession>A0A9P4Y0E9</accession>
<keyword evidence="10" id="KW-1133">Transmembrane helix</keyword>
<keyword evidence="6 8" id="KW-0408">Iron</keyword>
<keyword evidence="7 9" id="KW-0503">Monooxygenase</keyword>
<dbReference type="GO" id="GO:0009403">
    <property type="term" value="P:toxin biosynthetic process"/>
    <property type="evidence" value="ECO:0007669"/>
    <property type="project" value="UniProtKB-ARBA"/>
</dbReference>
<dbReference type="InterPro" id="IPR002401">
    <property type="entry name" value="Cyt_P450_E_grp-I"/>
</dbReference>
<comment type="similarity">
    <text evidence="2 9">Belongs to the cytochrome P450 family.</text>
</comment>
<dbReference type="InterPro" id="IPR001128">
    <property type="entry name" value="Cyt_P450"/>
</dbReference>
<keyword evidence="3 8" id="KW-0349">Heme</keyword>
<evidence type="ECO:0000256" key="8">
    <source>
        <dbReference type="PIRSR" id="PIRSR602401-1"/>
    </source>
</evidence>
<feature type="transmembrane region" description="Helical" evidence="10">
    <location>
        <begin position="17"/>
        <end position="41"/>
    </location>
</feature>
<dbReference type="Proteomes" id="UP000803844">
    <property type="component" value="Unassembled WGS sequence"/>
</dbReference>
<name>A0A9P4Y0E9_CRYP1</name>
<dbReference type="Gene3D" id="1.10.630.10">
    <property type="entry name" value="Cytochrome P450"/>
    <property type="match status" value="1"/>
</dbReference>
<dbReference type="InterPro" id="IPR050121">
    <property type="entry name" value="Cytochrome_P450_monoxygenase"/>
</dbReference>
<dbReference type="RefSeq" id="XP_040775222.1">
    <property type="nucleotide sequence ID" value="XM_040922193.1"/>
</dbReference>
<comment type="caution">
    <text evidence="11">The sequence shown here is derived from an EMBL/GenBank/DDBJ whole genome shotgun (WGS) entry which is preliminary data.</text>
</comment>
<dbReference type="GO" id="GO:0016705">
    <property type="term" value="F:oxidoreductase activity, acting on paired donors, with incorporation or reduction of molecular oxygen"/>
    <property type="evidence" value="ECO:0007669"/>
    <property type="project" value="InterPro"/>
</dbReference>
<evidence type="ECO:0000256" key="2">
    <source>
        <dbReference type="ARBA" id="ARBA00010617"/>
    </source>
</evidence>
<dbReference type="Pfam" id="PF00067">
    <property type="entry name" value="p450"/>
    <property type="match status" value="1"/>
</dbReference>
<reference evidence="11" key="1">
    <citation type="journal article" date="2020" name="Phytopathology">
        <title>Genome sequence of the chestnut blight fungus Cryphonectria parasitica EP155: A fundamental resource for an archetypical invasive plant pathogen.</title>
        <authorList>
            <person name="Crouch J.A."/>
            <person name="Dawe A."/>
            <person name="Aerts A."/>
            <person name="Barry K."/>
            <person name="Churchill A.C.L."/>
            <person name="Grimwood J."/>
            <person name="Hillman B."/>
            <person name="Milgroom M.G."/>
            <person name="Pangilinan J."/>
            <person name="Smith M."/>
            <person name="Salamov A."/>
            <person name="Schmutz J."/>
            <person name="Yadav J."/>
            <person name="Grigoriev I.V."/>
            <person name="Nuss D."/>
        </authorList>
    </citation>
    <scope>NUCLEOTIDE SEQUENCE</scope>
    <source>
        <strain evidence="11">EP155</strain>
    </source>
</reference>
<evidence type="ECO:0000256" key="5">
    <source>
        <dbReference type="ARBA" id="ARBA00023002"/>
    </source>
</evidence>
<evidence type="ECO:0000313" key="11">
    <source>
        <dbReference type="EMBL" id="KAF3764261.1"/>
    </source>
</evidence>
<keyword evidence="12" id="KW-1185">Reference proteome</keyword>
<sequence>MAPTLDTSRLLGLQPSVALLCATLFLVVGYAGYSVIYNLFLSPLSSVAGPKLWAISGLPYAGLYTSGQGHKRMQKLHEKYGDVVRVAPNHIAFLDPRIWKEALGHRKAGALENLKDPSFFSLSGNSIIGPVNTQEHGRQRRILSHAFSAQSMAEQQPLIRGYVDLLMQRLKENCEGGARALDMTTFYNFATFDIIGDLAFGEPFGCLNDNTYHPWVALIIAGIKQAVYLLQVRRNFPAVERFIRKHLMPYFMAKRLAHDELTRAKVAKRMAMQGERPDFMQAMLAKDAEGEDKLTLDQIRLNASLLIIAGSETTATALSGATYFLGSHPDVLARLATEVRSSFSSEDEITLLSVQKLKYMLAVLDETLRLFPPVPTSFPRRAHEGGDVFCGTYLPENTVIDIWQFAMSRSPKNFTLPDSFIPERWLGDARFANDKREASQPFSHGPRNCVGKNLAYAEMRLIMARIIWNFDIVLAEPNVDWIDINETYSLWEKKPLYVHLKPRPA</sequence>
<dbReference type="GO" id="GO:0004497">
    <property type="term" value="F:monooxygenase activity"/>
    <property type="evidence" value="ECO:0007669"/>
    <property type="project" value="UniProtKB-KW"/>
</dbReference>
<evidence type="ECO:0000313" key="12">
    <source>
        <dbReference type="Proteomes" id="UP000803844"/>
    </source>
</evidence>
<gene>
    <name evidence="11" type="ORF">M406DRAFT_346479</name>
</gene>
<comment type="cofactor">
    <cofactor evidence="1 8">
        <name>heme</name>
        <dbReference type="ChEBI" id="CHEBI:30413"/>
    </cofactor>
</comment>
<dbReference type="SUPFAM" id="SSF48264">
    <property type="entry name" value="Cytochrome P450"/>
    <property type="match status" value="1"/>
</dbReference>
<dbReference type="GO" id="GO:0020037">
    <property type="term" value="F:heme binding"/>
    <property type="evidence" value="ECO:0007669"/>
    <property type="project" value="InterPro"/>
</dbReference>
<dbReference type="AlphaFoldDB" id="A0A9P4Y0E9"/>
<proteinExistence type="inferred from homology"/>
<organism evidence="11 12">
    <name type="scientific">Cryphonectria parasitica (strain ATCC 38755 / EP155)</name>
    <dbReference type="NCBI Taxonomy" id="660469"/>
    <lineage>
        <taxon>Eukaryota</taxon>
        <taxon>Fungi</taxon>
        <taxon>Dikarya</taxon>
        <taxon>Ascomycota</taxon>
        <taxon>Pezizomycotina</taxon>
        <taxon>Sordariomycetes</taxon>
        <taxon>Sordariomycetidae</taxon>
        <taxon>Diaporthales</taxon>
        <taxon>Cryphonectriaceae</taxon>
        <taxon>Cryphonectria-Endothia species complex</taxon>
        <taxon>Cryphonectria</taxon>
    </lineage>
</organism>
<keyword evidence="10" id="KW-0472">Membrane</keyword>
<keyword evidence="10" id="KW-0812">Transmembrane</keyword>
<evidence type="ECO:0000256" key="6">
    <source>
        <dbReference type="ARBA" id="ARBA00023004"/>
    </source>
</evidence>
<dbReference type="InterPro" id="IPR017972">
    <property type="entry name" value="Cyt_P450_CS"/>
</dbReference>
<feature type="binding site" description="axial binding residue" evidence="8">
    <location>
        <position position="449"/>
    </location>
    <ligand>
        <name>heme</name>
        <dbReference type="ChEBI" id="CHEBI:30413"/>
    </ligand>
    <ligandPart>
        <name>Fe</name>
        <dbReference type="ChEBI" id="CHEBI:18248"/>
    </ligandPart>
</feature>
<dbReference type="EMBL" id="MU032348">
    <property type="protein sequence ID" value="KAF3764261.1"/>
    <property type="molecule type" value="Genomic_DNA"/>
</dbReference>
<dbReference type="PROSITE" id="PS00086">
    <property type="entry name" value="CYTOCHROME_P450"/>
    <property type="match status" value="1"/>
</dbReference>
<keyword evidence="5 9" id="KW-0560">Oxidoreductase</keyword>
<dbReference type="CDD" id="cd11058">
    <property type="entry name" value="CYP60B-like"/>
    <property type="match status" value="1"/>
</dbReference>
<evidence type="ECO:0000256" key="7">
    <source>
        <dbReference type="ARBA" id="ARBA00023033"/>
    </source>
</evidence>
<evidence type="ECO:0000256" key="3">
    <source>
        <dbReference type="ARBA" id="ARBA00022617"/>
    </source>
</evidence>
<dbReference type="PANTHER" id="PTHR24305">
    <property type="entry name" value="CYTOCHROME P450"/>
    <property type="match status" value="1"/>
</dbReference>
<dbReference type="InterPro" id="IPR036396">
    <property type="entry name" value="Cyt_P450_sf"/>
</dbReference>